<keyword evidence="2" id="KW-0449">Lipoprotein</keyword>
<keyword evidence="1" id="KW-0732">Signal</keyword>
<evidence type="ECO:0000256" key="1">
    <source>
        <dbReference type="SAM" id="SignalP"/>
    </source>
</evidence>
<proteinExistence type="predicted"/>
<accession>A0A363UQQ6</accession>
<feature type="chain" id="PRO_5016999339" evidence="1">
    <location>
        <begin position="22"/>
        <end position="115"/>
    </location>
</feature>
<dbReference type="Proteomes" id="UP000251800">
    <property type="component" value="Unassembled WGS sequence"/>
</dbReference>
<dbReference type="AlphaFoldDB" id="A0A363UQQ6"/>
<dbReference type="OrthoDB" id="5570472at2"/>
<feature type="signal peptide" evidence="1">
    <location>
        <begin position="1"/>
        <end position="21"/>
    </location>
</feature>
<protein>
    <submittedName>
        <fullName evidence="2">YceK/YidQ family lipoprotein</fullName>
    </submittedName>
</protein>
<reference evidence="2 3" key="1">
    <citation type="submission" date="2018-05" db="EMBL/GenBank/DDBJ databases">
        <title>Abyssibacter profundi OUC007T gen. nov., sp. nov, a marine bacterium isolated from seawater of the Mariana Trench.</title>
        <authorList>
            <person name="Zhou S."/>
        </authorList>
    </citation>
    <scope>NUCLEOTIDE SEQUENCE [LARGE SCALE GENOMIC DNA]</scope>
    <source>
        <strain evidence="2 3">OUC007</strain>
    </source>
</reference>
<dbReference type="RefSeq" id="WP_109718654.1">
    <property type="nucleotide sequence ID" value="NZ_QEQK01000001.1"/>
</dbReference>
<dbReference type="PROSITE" id="PS51257">
    <property type="entry name" value="PROKAR_LIPOPROTEIN"/>
    <property type="match status" value="1"/>
</dbReference>
<name>A0A363UQQ6_9GAMM</name>
<keyword evidence="3" id="KW-1185">Reference proteome</keyword>
<gene>
    <name evidence="2" type="ORF">DEH80_01275</name>
</gene>
<comment type="caution">
    <text evidence="2">The sequence shown here is derived from an EMBL/GenBank/DDBJ whole genome shotgun (WGS) entry which is preliminary data.</text>
</comment>
<dbReference type="EMBL" id="QEQK01000001">
    <property type="protein sequence ID" value="PWN57798.1"/>
    <property type="molecule type" value="Genomic_DNA"/>
</dbReference>
<evidence type="ECO:0000313" key="3">
    <source>
        <dbReference type="Proteomes" id="UP000251800"/>
    </source>
</evidence>
<sequence>MRAGLLVLLAASCLLSLSGCATHNTLRYGPPAAPKVYSGTRLNAAVLSADGPTLDRLAESGVMPPHYPFPLMPVIHAGDREQALLDLVPSALADTLLLPVTVPHALALRWGDSAD</sequence>
<organism evidence="2 3">
    <name type="scientific">Abyssibacter profundi</name>
    <dbReference type="NCBI Taxonomy" id="2182787"/>
    <lineage>
        <taxon>Bacteria</taxon>
        <taxon>Pseudomonadati</taxon>
        <taxon>Pseudomonadota</taxon>
        <taxon>Gammaproteobacteria</taxon>
        <taxon>Chromatiales</taxon>
        <taxon>Oceanococcaceae</taxon>
        <taxon>Abyssibacter</taxon>
    </lineage>
</organism>
<evidence type="ECO:0000313" key="2">
    <source>
        <dbReference type="EMBL" id="PWN57798.1"/>
    </source>
</evidence>